<name>A0A7Z7JGQ4_9BURK</name>
<comment type="caution">
    <text evidence="1">The sequence shown here is derived from an EMBL/GenBank/DDBJ whole genome shotgun (WGS) entry which is preliminary data.</text>
</comment>
<sequence>MSAKRFKSDAFEAIHSAASGLRKANGIDTKTMREYEDLCLAEPSQLEVKGIVRVRKALTRKTPTERR</sequence>
<reference evidence="1" key="1">
    <citation type="submission" date="2018-01" db="EMBL/GenBank/DDBJ databases">
        <authorList>
            <person name="Clerissi C."/>
        </authorList>
    </citation>
    <scope>NUCLEOTIDE SEQUENCE [LARGE SCALE GENOMIC DNA]</scope>
    <source>
        <strain evidence="1">Cupriavidus taiwanensis STM 6021</strain>
    </source>
</reference>
<proteinExistence type="predicted"/>
<dbReference type="Proteomes" id="UP000257139">
    <property type="component" value="Plasmid CBM2594_p"/>
</dbReference>
<gene>
    <name evidence="1" type="ORF">CBM2594_P20005</name>
</gene>
<dbReference type="EMBL" id="OGUU01000025">
    <property type="protein sequence ID" value="SPC25203.1"/>
    <property type="molecule type" value="Genomic_DNA"/>
</dbReference>
<protein>
    <submittedName>
        <fullName evidence="1">Transcriptional regulator</fullName>
    </submittedName>
</protein>
<organism evidence="1">
    <name type="scientific">Cupriavidus taiwanensis</name>
    <dbReference type="NCBI Taxonomy" id="164546"/>
    <lineage>
        <taxon>Bacteria</taxon>
        <taxon>Pseudomonadati</taxon>
        <taxon>Pseudomonadota</taxon>
        <taxon>Betaproteobacteria</taxon>
        <taxon>Burkholderiales</taxon>
        <taxon>Burkholderiaceae</taxon>
        <taxon>Cupriavidus</taxon>
    </lineage>
</organism>
<evidence type="ECO:0000313" key="1">
    <source>
        <dbReference type="EMBL" id="SPC25203.1"/>
    </source>
</evidence>
<accession>A0A7Z7JGQ4</accession>
<dbReference type="AlphaFoldDB" id="A0A7Z7JGQ4"/>